<comment type="caution">
    <text evidence="1">The sequence shown here is derived from an EMBL/GenBank/DDBJ whole genome shotgun (WGS) entry which is preliminary data.</text>
</comment>
<sequence length="41" mass="4801">MKKFGDFFCNPHPSYQKPKVGSWLLTEGWIRLTLCLCVQDL</sequence>
<reference evidence="1" key="1">
    <citation type="submission" date="2020-12" db="EMBL/GenBank/DDBJ databases">
        <title>WGS assembly of Carya illinoinensis cv. Pawnee.</title>
        <authorList>
            <person name="Platts A."/>
            <person name="Shu S."/>
            <person name="Wright S."/>
            <person name="Barry K."/>
            <person name="Edger P."/>
            <person name="Pires J.C."/>
            <person name="Schmutz J."/>
        </authorList>
    </citation>
    <scope>NUCLEOTIDE SEQUENCE</scope>
    <source>
        <tissue evidence="1">Leaf</tissue>
    </source>
</reference>
<name>A0A8T1R0T7_CARIL</name>
<evidence type="ECO:0000313" key="1">
    <source>
        <dbReference type="EMBL" id="KAG6660327.1"/>
    </source>
</evidence>
<gene>
    <name evidence="1" type="ORF">CIPAW_03G097700</name>
</gene>
<accession>A0A8T1R0T7</accession>
<proteinExistence type="predicted"/>
<protein>
    <submittedName>
        <fullName evidence="1">Uncharacterized protein</fullName>
    </submittedName>
</protein>
<dbReference type="AlphaFoldDB" id="A0A8T1R0T7"/>
<organism evidence="1 2">
    <name type="scientific">Carya illinoinensis</name>
    <name type="common">Pecan</name>
    <dbReference type="NCBI Taxonomy" id="32201"/>
    <lineage>
        <taxon>Eukaryota</taxon>
        <taxon>Viridiplantae</taxon>
        <taxon>Streptophyta</taxon>
        <taxon>Embryophyta</taxon>
        <taxon>Tracheophyta</taxon>
        <taxon>Spermatophyta</taxon>
        <taxon>Magnoliopsida</taxon>
        <taxon>eudicotyledons</taxon>
        <taxon>Gunneridae</taxon>
        <taxon>Pentapetalae</taxon>
        <taxon>rosids</taxon>
        <taxon>fabids</taxon>
        <taxon>Fagales</taxon>
        <taxon>Juglandaceae</taxon>
        <taxon>Carya</taxon>
    </lineage>
</organism>
<evidence type="ECO:0000313" key="2">
    <source>
        <dbReference type="Proteomes" id="UP000811609"/>
    </source>
</evidence>
<keyword evidence="2" id="KW-1185">Reference proteome</keyword>
<dbReference type="Proteomes" id="UP000811609">
    <property type="component" value="Chromosome 3"/>
</dbReference>
<dbReference type="EMBL" id="CM031811">
    <property type="protein sequence ID" value="KAG6660327.1"/>
    <property type="molecule type" value="Genomic_DNA"/>
</dbReference>